<feature type="transmembrane region" description="Helical" evidence="1">
    <location>
        <begin position="103"/>
        <end position="122"/>
    </location>
</feature>
<dbReference type="GO" id="GO:0009103">
    <property type="term" value="P:lipopolysaccharide biosynthetic process"/>
    <property type="evidence" value="ECO:0007669"/>
    <property type="project" value="TreeGrafter"/>
</dbReference>
<name>A0A8J7CZ81_9RHOB</name>
<feature type="domain" description="SGNH" evidence="3">
    <location>
        <begin position="405"/>
        <end position="638"/>
    </location>
</feature>
<dbReference type="GO" id="GO:0016020">
    <property type="term" value="C:membrane"/>
    <property type="evidence" value="ECO:0007669"/>
    <property type="project" value="TreeGrafter"/>
</dbReference>
<keyword evidence="4" id="KW-0012">Acyltransferase</keyword>
<dbReference type="Pfam" id="PF01757">
    <property type="entry name" value="Acyl_transf_3"/>
    <property type="match status" value="1"/>
</dbReference>
<dbReference type="InterPro" id="IPR050879">
    <property type="entry name" value="Acyltransferase_3"/>
</dbReference>
<feature type="transmembrane region" description="Helical" evidence="1">
    <location>
        <begin position="35"/>
        <end position="51"/>
    </location>
</feature>
<keyword evidence="5" id="KW-1185">Reference proteome</keyword>
<sequence length="642" mass="69932">MTYRSDIDGLRAIAVLLVLLFHCQFPGFAGGYVGVDVFFVISGYLITGIMLEDLRRERFSFKTFYIRRARRLLPALAATILLTLIGAGLIMTPEHLKETATSAIWTALSLANLHFAMADSYFGAASEIKPLLHTWSLSVEEQFYLGWPVALVLCYRIGGRRAVLAAVVLGALAGLALSEYWIDRNPKQAYFLPMFRAYQFLAGAALVFAGHLRLPPRAEEAGLAAGLVLVIGSALAYDETTPFPGLMGLVPTVGAVLLLQCGRARMLGRGLVWRPAVWLGHVSYSAYLAHWPVIVFWRYLSADPFSFAEKVILLALSIGIGALLYHFVETPFRLHRAAAARMRWSQMAPPLGALAVLALAAFGLRAADGLPQRMGLAPAHEDYARLSRFQFLDDYGDGVLQLGRGTSGERILIFGDSMMQNYVPALMRLPRFAEAEVTVISRGGCVMAAGAVRVINHTPDRDCSAYRDRVAAQEGPFDLAVWGQNWTSYGDSLNWEAPGQAPRPAFPDQEPDMAGWQDGVTATLDRLQEVAEGVILFGPQYNAAGVPPLLERIGPFAPLEAAAEGVARIRHAEAPARAEILAGLRAMEAGRTGLRVIDPQALLCDGAECRFHEGGVSYFMDPVHHTAAATPMLAARLEALLR</sequence>
<feature type="transmembrane region" description="Helical" evidence="1">
    <location>
        <begin position="72"/>
        <end position="91"/>
    </location>
</feature>
<feature type="transmembrane region" description="Helical" evidence="1">
    <location>
        <begin position="348"/>
        <end position="367"/>
    </location>
</feature>
<dbReference type="InterPro" id="IPR002656">
    <property type="entry name" value="Acyl_transf_3_dom"/>
</dbReference>
<dbReference type="PANTHER" id="PTHR23028:SF53">
    <property type="entry name" value="ACYL_TRANSF_3 DOMAIN-CONTAINING PROTEIN"/>
    <property type="match status" value="1"/>
</dbReference>
<dbReference type="EMBL" id="JACVXA010000102">
    <property type="protein sequence ID" value="MBE3640527.1"/>
    <property type="molecule type" value="Genomic_DNA"/>
</dbReference>
<feature type="domain" description="Acyltransferase 3" evidence="2">
    <location>
        <begin position="6"/>
        <end position="325"/>
    </location>
</feature>
<comment type="caution">
    <text evidence="4">The sequence shown here is derived from an EMBL/GenBank/DDBJ whole genome shotgun (WGS) entry which is preliminary data.</text>
</comment>
<evidence type="ECO:0000313" key="5">
    <source>
        <dbReference type="Proteomes" id="UP000609121"/>
    </source>
</evidence>
<dbReference type="Pfam" id="PF19040">
    <property type="entry name" value="SGNH"/>
    <property type="match status" value="1"/>
</dbReference>
<accession>A0A8J7CZ81</accession>
<dbReference type="InterPro" id="IPR043968">
    <property type="entry name" value="SGNH"/>
</dbReference>
<protein>
    <submittedName>
        <fullName evidence="4">Acyltransferase</fullName>
    </submittedName>
</protein>
<dbReference type="PANTHER" id="PTHR23028">
    <property type="entry name" value="ACETYLTRANSFERASE"/>
    <property type="match status" value="1"/>
</dbReference>
<evidence type="ECO:0000259" key="3">
    <source>
        <dbReference type="Pfam" id="PF19040"/>
    </source>
</evidence>
<organism evidence="4 5">
    <name type="scientific">Mangrovicoccus algicola</name>
    <dbReference type="NCBI Taxonomy" id="2771008"/>
    <lineage>
        <taxon>Bacteria</taxon>
        <taxon>Pseudomonadati</taxon>
        <taxon>Pseudomonadota</taxon>
        <taxon>Alphaproteobacteria</taxon>
        <taxon>Rhodobacterales</taxon>
        <taxon>Paracoccaceae</taxon>
        <taxon>Mangrovicoccus</taxon>
    </lineage>
</organism>
<feature type="transmembrane region" description="Helical" evidence="1">
    <location>
        <begin position="12"/>
        <end position="29"/>
    </location>
</feature>
<feature type="transmembrane region" description="Helical" evidence="1">
    <location>
        <begin position="243"/>
        <end position="264"/>
    </location>
</feature>
<proteinExistence type="predicted"/>
<feature type="transmembrane region" description="Helical" evidence="1">
    <location>
        <begin position="162"/>
        <end position="182"/>
    </location>
</feature>
<feature type="transmembrane region" description="Helical" evidence="1">
    <location>
        <begin position="221"/>
        <end position="237"/>
    </location>
</feature>
<evidence type="ECO:0000313" key="4">
    <source>
        <dbReference type="EMBL" id="MBE3640527.1"/>
    </source>
</evidence>
<feature type="transmembrane region" description="Helical" evidence="1">
    <location>
        <begin position="311"/>
        <end position="328"/>
    </location>
</feature>
<keyword evidence="1" id="KW-0812">Transmembrane</keyword>
<keyword evidence="1" id="KW-1133">Transmembrane helix</keyword>
<gene>
    <name evidence="4" type="ORF">ICN82_20180</name>
</gene>
<keyword evidence="1" id="KW-0472">Membrane</keyword>
<dbReference type="RefSeq" id="WP_193186849.1">
    <property type="nucleotide sequence ID" value="NZ_JACVXA010000102.1"/>
</dbReference>
<keyword evidence="4" id="KW-0808">Transferase</keyword>
<feature type="transmembrane region" description="Helical" evidence="1">
    <location>
        <begin position="276"/>
        <end position="299"/>
    </location>
</feature>
<feature type="transmembrane region" description="Helical" evidence="1">
    <location>
        <begin position="188"/>
        <end position="209"/>
    </location>
</feature>
<reference evidence="4" key="1">
    <citation type="submission" date="2020-09" db="EMBL/GenBank/DDBJ databases">
        <title>A novel bacterium of genus Mangrovicoccus, isolated from South China Sea.</title>
        <authorList>
            <person name="Huang H."/>
            <person name="Mo K."/>
            <person name="Hu Y."/>
        </authorList>
    </citation>
    <scope>NUCLEOTIDE SEQUENCE</scope>
    <source>
        <strain evidence="4">HB182678</strain>
    </source>
</reference>
<dbReference type="GO" id="GO:0016747">
    <property type="term" value="F:acyltransferase activity, transferring groups other than amino-acyl groups"/>
    <property type="evidence" value="ECO:0007669"/>
    <property type="project" value="InterPro"/>
</dbReference>
<dbReference type="Proteomes" id="UP000609121">
    <property type="component" value="Unassembled WGS sequence"/>
</dbReference>
<evidence type="ECO:0000256" key="1">
    <source>
        <dbReference type="SAM" id="Phobius"/>
    </source>
</evidence>
<dbReference type="AlphaFoldDB" id="A0A8J7CZ81"/>
<evidence type="ECO:0000259" key="2">
    <source>
        <dbReference type="Pfam" id="PF01757"/>
    </source>
</evidence>